<sequence length="71" mass="7325">MGPGNHGVHIDLESSQATLLLERLEALRGELGMVAEDLISLLRGAGVAPFAEPDTSSDTDPETAKDPIAAG</sequence>
<dbReference type="HOGENOM" id="CLU_2738532_0_0_4"/>
<name>S6AF78_SULDS</name>
<reference evidence="2 3" key="1">
    <citation type="journal article" date="2012" name="Appl. Environ. Microbiol.">
        <title>Draft genome sequence of a psychrotolerant sulfur-oxidizing bacterium, Sulfuricella denitrificans skB26, and proteomic insights into cold adaptation.</title>
        <authorList>
            <person name="Watanabe T."/>
            <person name="Kojima H."/>
            <person name="Fukui M."/>
        </authorList>
    </citation>
    <scope>NUCLEOTIDE SEQUENCE [LARGE SCALE GENOMIC DNA]</scope>
    <source>
        <strain evidence="3">skB26</strain>
    </source>
</reference>
<proteinExistence type="predicted"/>
<evidence type="ECO:0000313" key="2">
    <source>
        <dbReference type="EMBL" id="BAN34531.1"/>
    </source>
</evidence>
<evidence type="ECO:0000256" key="1">
    <source>
        <dbReference type="SAM" id="MobiDB-lite"/>
    </source>
</evidence>
<accession>S6AF78</accession>
<dbReference type="Proteomes" id="UP000015559">
    <property type="component" value="Chromosome"/>
</dbReference>
<feature type="region of interest" description="Disordered" evidence="1">
    <location>
        <begin position="49"/>
        <end position="71"/>
    </location>
</feature>
<organism evidence="2 3">
    <name type="scientific">Sulfuricella denitrificans (strain DSM 22764 / NBRC 105220 / skB26)</name>
    <dbReference type="NCBI Taxonomy" id="1163617"/>
    <lineage>
        <taxon>Bacteria</taxon>
        <taxon>Pseudomonadati</taxon>
        <taxon>Pseudomonadota</taxon>
        <taxon>Betaproteobacteria</taxon>
        <taxon>Nitrosomonadales</taxon>
        <taxon>Sulfuricellaceae</taxon>
        <taxon>Sulfuricella</taxon>
    </lineage>
</organism>
<dbReference type="KEGG" id="sdr:SCD_n00689"/>
<protein>
    <submittedName>
        <fullName evidence="2">Uncharacterized protein</fullName>
    </submittedName>
</protein>
<dbReference type="EMBL" id="AP013066">
    <property type="protein sequence ID" value="BAN34531.1"/>
    <property type="molecule type" value="Genomic_DNA"/>
</dbReference>
<evidence type="ECO:0000313" key="3">
    <source>
        <dbReference type="Proteomes" id="UP000015559"/>
    </source>
</evidence>
<dbReference type="AlphaFoldDB" id="S6AF78"/>
<gene>
    <name evidence="2" type="ORF">SCD_n00689</name>
</gene>
<keyword evidence="3" id="KW-1185">Reference proteome</keyword>